<feature type="region of interest" description="Disordered" evidence="1">
    <location>
        <begin position="102"/>
        <end position="155"/>
    </location>
</feature>
<organism evidence="3 4">
    <name type="scientific">Cnephaeus nilssonii</name>
    <name type="common">Northern bat</name>
    <name type="synonym">Eptesicus nilssonii</name>
    <dbReference type="NCBI Taxonomy" id="3371016"/>
    <lineage>
        <taxon>Eukaryota</taxon>
        <taxon>Metazoa</taxon>
        <taxon>Chordata</taxon>
        <taxon>Craniata</taxon>
        <taxon>Vertebrata</taxon>
        <taxon>Euteleostomi</taxon>
        <taxon>Mammalia</taxon>
        <taxon>Eutheria</taxon>
        <taxon>Laurasiatheria</taxon>
        <taxon>Chiroptera</taxon>
        <taxon>Yangochiroptera</taxon>
        <taxon>Vespertilionidae</taxon>
        <taxon>Cnephaeus</taxon>
    </lineage>
</organism>
<feature type="region of interest" description="Disordered" evidence="1">
    <location>
        <begin position="407"/>
        <end position="432"/>
    </location>
</feature>
<feature type="domain" description="DUF4629" evidence="2">
    <location>
        <begin position="716"/>
        <end position="792"/>
    </location>
</feature>
<feature type="compositionally biased region" description="Basic and acidic residues" evidence="1">
    <location>
        <begin position="1008"/>
        <end position="1024"/>
    </location>
</feature>
<dbReference type="AlphaFoldDB" id="A0AA40LNH3"/>
<reference evidence="3" key="1">
    <citation type="submission" date="2023-06" db="EMBL/GenBank/DDBJ databases">
        <title>Reference genome for the Northern bat (Eptesicus nilssonii), a most northern bat species.</title>
        <authorList>
            <person name="Laine V.N."/>
            <person name="Pulliainen A.T."/>
            <person name="Lilley T.M."/>
        </authorList>
    </citation>
    <scope>NUCLEOTIDE SEQUENCE</scope>
    <source>
        <strain evidence="3">BLF_Eptnil</strain>
        <tissue evidence="3">Kidney</tissue>
    </source>
</reference>
<feature type="domain" description="DUF4629" evidence="2">
    <location>
        <begin position="131"/>
        <end position="278"/>
    </location>
</feature>
<dbReference type="Pfam" id="PF15442">
    <property type="entry name" value="DUF4629"/>
    <property type="match status" value="2"/>
</dbReference>
<feature type="region of interest" description="Disordered" evidence="1">
    <location>
        <begin position="195"/>
        <end position="260"/>
    </location>
</feature>
<evidence type="ECO:0000313" key="4">
    <source>
        <dbReference type="Proteomes" id="UP001177744"/>
    </source>
</evidence>
<feature type="region of interest" description="Disordered" evidence="1">
    <location>
        <begin position="571"/>
        <end position="602"/>
    </location>
</feature>
<evidence type="ECO:0000259" key="2">
    <source>
        <dbReference type="Pfam" id="PF15442"/>
    </source>
</evidence>
<dbReference type="InterPro" id="IPR040292">
    <property type="entry name" value="C2orf78-like"/>
</dbReference>
<feature type="region of interest" description="Disordered" evidence="1">
    <location>
        <begin position="636"/>
        <end position="684"/>
    </location>
</feature>
<accession>A0AA40LNH3</accession>
<feature type="region of interest" description="Disordered" evidence="1">
    <location>
        <begin position="999"/>
        <end position="1024"/>
    </location>
</feature>
<feature type="compositionally biased region" description="Basic and acidic residues" evidence="1">
    <location>
        <begin position="245"/>
        <end position="254"/>
    </location>
</feature>
<feature type="region of interest" description="Disordered" evidence="1">
    <location>
        <begin position="702"/>
        <end position="952"/>
    </location>
</feature>
<protein>
    <recommendedName>
        <fullName evidence="2">DUF4629 domain-containing protein</fullName>
    </recommendedName>
</protein>
<keyword evidence="4" id="KW-1185">Reference proteome</keyword>
<dbReference type="PANTHER" id="PTHR31466">
    <property type="entry name" value="GENE 5591-RELATED"/>
    <property type="match status" value="1"/>
</dbReference>
<proteinExistence type="predicted"/>
<feature type="compositionally biased region" description="Basic and acidic residues" evidence="1">
    <location>
        <begin position="109"/>
        <end position="123"/>
    </location>
</feature>
<evidence type="ECO:0000313" key="3">
    <source>
        <dbReference type="EMBL" id="KAK1338312.1"/>
    </source>
</evidence>
<feature type="compositionally biased region" description="Low complexity" evidence="1">
    <location>
        <begin position="336"/>
        <end position="347"/>
    </location>
</feature>
<comment type="caution">
    <text evidence="3">The sequence shown here is derived from an EMBL/GenBank/DDBJ whole genome shotgun (WGS) entry which is preliminary data.</text>
</comment>
<sequence>MWRQTTEASSFLASTLDLCSSSLTMSGIPDILQVLACTDPLDQEEQPGCNNTGLGKNSLSCKDQGTLENGTESNDSFADIATLVKGIHLPQVLTSLDDLDQPQGSKVIKTKDTRGLKLHEGQKKSSVRKARSDQAGKNKHKASEPVGDAPKAKIKPKSPDCVFVGEVVHCNAAAGLLGTWLSILTANVRELQPAGPTKLRAMGRKNTKRNKEKYSKRAEERKQSGNNVKAEEKPAIPKMKRKKSHPELPQEAIKKPRSGLGLHMLESVQVFHALGKKSDKKADLSSSRAQGNLSNPKGPQPRPAIKRWLESSGKGKGPETTQVKCQKPCGSADKGSSSPSQDQLPSPGKVKLVPLVFPTMDNPQARPATESGITSACCDQPCQACCSQCSRANSCIFDRSCQISSANVNQPRPTRFEQPEQPPASRPAPYKTSSCASLQWAPIHTAVSQPRTPLKPHNHYPLQDFALQPIPWRKPDVLGPVESTPITNEQRPDREAMKKKAQLERENAARCSLGKMQHFIEREKEMDISLYYGYVMTSDFCTGHMCSLASATEASSFLASTLDLCSSSLTMSEEQPGWNNTGLGKNSLSRKDQGTLENGTESNDSFADIATLVKGIHLPQVLTSLADLDQPQGSKVIKTKDTRGLKLHEGQKKSSVRKARSDQAGKSKHKASEPIGDVPKAKIKPKSPDCVFVGEVVHCNAAAGGRAPGNMAEHSNSKRKTKRNKEKYSKRAEERKQSGNKVKAEEKPAIPKMKRKKSHPELPQEAMKKPRSGLGLHMLESVQVFHAPGKKSDKKADLSSSRAQGNLSNPKGPQPRPAIKRWLDSPGKGKGPETTQVKCQKPCGSADKGSSSPSQDQLPSPGKVKLVPLVFPTMDKPQARPVPRRPQNLASRRPAVTNPAKPAAVNAAEPTPASLTGPVRSARPMSINPGRPGLNNPDQPPASRPAPYKTSSCASLQWAPIHTAVSQPRTPLKPHNHYPLQDFALQPIPWRKPDVLGPVESTPITNEQRPDREAMKKKAQLERENAARCSLGKMQHFIEREKEMDISLYYGYVM</sequence>
<gene>
    <name evidence="3" type="ORF">QTO34_001427</name>
</gene>
<feature type="compositionally biased region" description="Low complexity" evidence="1">
    <location>
        <begin position="850"/>
        <end position="861"/>
    </location>
</feature>
<dbReference type="Proteomes" id="UP001177744">
    <property type="component" value="Unassembled WGS sequence"/>
</dbReference>
<feature type="region of interest" description="Disordered" evidence="1">
    <location>
        <begin position="279"/>
        <end position="349"/>
    </location>
</feature>
<dbReference type="PANTHER" id="PTHR31466:SF1">
    <property type="entry name" value="RIKEN CDNA 4930433I11 GENE"/>
    <property type="match status" value="1"/>
</dbReference>
<evidence type="ECO:0000256" key="1">
    <source>
        <dbReference type="SAM" id="MobiDB-lite"/>
    </source>
</evidence>
<feature type="compositionally biased region" description="Basic and acidic residues" evidence="1">
    <location>
        <begin position="759"/>
        <end position="768"/>
    </location>
</feature>
<feature type="compositionally biased region" description="Basic and acidic residues" evidence="1">
    <location>
        <begin position="212"/>
        <end position="235"/>
    </location>
</feature>
<feature type="compositionally biased region" description="Polar residues" evidence="1">
    <location>
        <begin position="802"/>
        <end position="811"/>
    </location>
</feature>
<feature type="compositionally biased region" description="Basic and acidic residues" evidence="1">
    <location>
        <begin position="638"/>
        <end position="652"/>
    </location>
</feature>
<feature type="compositionally biased region" description="Polar residues" evidence="1">
    <location>
        <begin position="288"/>
        <end position="297"/>
    </location>
</feature>
<dbReference type="EMBL" id="JAULJE010000010">
    <property type="protein sequence ID" value="KAK1338312.1"/>
    <property type="molecule type" value="Genomic_DNA"/>
</dbReference>
<dbReference type="InterPro" id="IPR027898">
    <property type="entry name" value="DUF4629"/>
</dbReference>
<feature type="compositionally biased region" description="Basic and acidic residues" evidence="1">
    <location>
        <begin position="726"/>
        <end position="749"/>
    </location>
</feature>
<feature type="compositionally biased region" description="Basic residues" evidence="1">
    <location>
        <begin position="201"/>
        <end position="211"/>
    </location>
</feature>
<name>A0AA40LNH3_CNENI</name>
<feature type="compositionally biased region" description="Polar residues" evidence="1">
    <location>
        <begin position="571"/>
        <end position="587"/>
    </location>
</feature>